<dbReference type="EMBL" id="BPQQ01000005">
    <property type="protein sequence ID" value="GJD98670.1"/>
    <property type="molecule type" value="Genomic_DNA"/>
</dbReference>
<dbReference type="Pfam" id="PF05866">
    <property type="entry name" value="RusA"/>
    <property type="match status" value="1"/>
</dbReference>
<dbReference type="Gene3D" id="3.30.1330.70">
    <property type="entry name" value="Holliday junction resolvase RusA"/>
    <property type="match status" value="1"/>
</dbReference>
<dbReference type="SUPFAM" id="SSF103084">
    <property type="entry name" value="Holliday junction resolvase RusA"/>
    <property type="match status" value="1"/>
</dbReference>
<protein>
    <submittedName>
        <fullName evidence="1">Uncharacterized protein</fullName>
    </submittedName>
</protein>
<evidence type="ECO:0000313" key="2">
    <source>
        <dbReference type="Proteomes" id="UP001055153"/>
    </source>
</evidence>
<dbReference type="Proteomes" id="UP001055153">
    <property type="component" value="Unassembled WGS sequence"/>
</dbReference>
<reference evidence="1" key="1">
    <citation type="journal article" date="2021" name="Front. Microbiol.">
        <title>Comprehensive Comparative Genomics and Phenotyping of Methylobacterium Species.</title>
        <authorList>
            <person name="Alessa O."/>
            <person name="Ogura Y."/>
            <person name="Fujitani Y."/>
            <person name="Takami H."/>
            <person name="Hayashi T."/>
            <person name="Sahin N."/>
            <person name="Tani A."/>
        </authorList>
    </citation>
    <scope>NUCLEOTIDE SEQUENCE</scope>
    <source>
        <strain evidence="1">DSM 17168</strain>
    </source>
</reference>
<accession>A0ABQ4SAH3</accession>
<dbReference type="InterPro" id="IPR036614">
    <property type="entry name" value="RusA-like_sf"/>
</dbReference>
<proteinExistence type="predicted"/>
<evidence type="ECO:0000313" key="1">
    <source>
        <dbReference type="EMBL" id="GJD98670.1"/>
    </source>
</evidence>
<reference evidence="1" key="2">
    <citation type="submission" date="2021-08" db="EMBL/GenBank/DDBJ databases">
        <authorList>
            <person name="Tani A."/>
            <person name="Ola A."/>
            <person name="Ogura Y."/>
            <person name="Katsura K."/>
            <person name="Hayashi T."/>
        </authorList>
    </citation>
    <scope>NUCLEOTIDE SEQUENCE</scope>
    <source>
        <strain evidence="1">DSM 17168</strain>
    </source>
</reference>
<sequence length="176" mass="19380">MRRVLHREMTLPGRSGVGGALGRRRPPVGHDLPFTYWVFGRPVSTRNDDGSKPAALPRWRGTVTTALTEAVEASTKGRGLRLVTAPVQVRIDWLSLDPFDPSQPDVDNMLKPLIDALNGTVIGDDRQVHRILAQKGSVNATPDLDVAFADIQDDERFTRFGEVIVVSVAAFEEQRA</sequence>
<name>A0ABQ4SAH3_9HYPH</name>
<keyword evidence="2" id="KW-1185">Reference proteome</keyword>
<comment type="caution">
    <text evidence="1">The sequence shown here is derived from an EMBL/GenBank/DDBJ whole genome shotgun (WGS) entry which is preliminary data.</text>
</comment>
<organism evidence="1 2">
    <name type="scientific">Methylobacterium isbiliense</name>
    <dbReference type="NCBI Taxonomy" id="315478"/>
    <lineage>
        <taxon>Bacteria</taxon>
        <taxon>Pseudomonadati</taxon>
        <taxon>Pseudomonadota</taxon>
        <taxon>Alphaproteobacteria</taxon>
        <taxon>Hyphomicrobiales</taxon>
        <taxon>Methylobacteriaceae</taxon>
        <taxon>Methylobacterium</taxon>
    </lineage>
</organism>
<gene>
    <name evidence="1" type="ORF">GMJLKIPL_0581</name>
</gene>
<dbReference type="RefSeq" id="WP_238233620.1">
    <property type="nucleotide sequence ID" value="NZ_BPQQ01000005.1"/>
</dbReference>
<dbReference type="InterPro" id="IPR008822">
    <property type="entry name" value="Endonuclease_RusA-like"/>
</dbReference>